<reference evidence="3" key="2">
    <citation type="submission" date="2023-09" db="EMBL/GenBank/DDBJ databases">
        <title>Characterization of Arcobacter Isolates from Retail Chicken Sold in Supermarkets in Tbilisi, Georgia.</title>
        <authorList>
            <person name="Matthias R."/>
            <person name="Zautner A.E."/>
        </authorList>
    </citation>
    <scope>NUCLEOTIDE SEQUENCE</scope>
    <source>
        <strain evidence="4">LEO 108</strain>
        <strain evidence="3">LEO 109</strain>
    </source>
</reference>
<dbReference type="GO" id="GO:0003677">
    <property type="term" value="F:DNA binding"/>
    <property type="evidence" value="ECO:0007669"/>
    <property type="project" value="InterPro"/>
</dbReference>
<dbReference type="AlphaFoldDB" id="A0AA96CMP3"/>
<gene>
    <name evidence="4" type="ORF">RJG51_01375</name>
    <name evidence="3" type="ORF">RJG52_05620</name>
    <name evidence="5" type="ORF">RJG53_00680</name>
    <name evidence="7" type="ORF">RJG55_05630</name>
    <name evidence="6" type="ORF">RJG56_00525</name>
    <name evidence="8" type="ORF">RJG57_05735</name>
</gene>
<protein>
    <submittedName>
        <fullName evidence="3">Helix-turn-helix domain-containing protein</fullName>
    </submittedName>
</protein>
<reference evidence="5" key="1">
    <citation type="submission" date="2023-09" db="EMBL/GenBank/DDBJ databases">
        <title>Arcobacter tbilisiensis sp. nov. isolated from chicken meat in Tbilisi, Georgia.</title>
        <authorList>
            <person name="Matthias R."/>
            <person name="Zautner A.E."/>
        </authorList>
    </citation>
    <scope>NUCLEOTIDE SEQUENCE</scope>
    <source>
        <strain evidence="8">LEO 70</strain>
        <strain evidence="7">LEO 74</strain>
        <strain evidence="6">LEO 79</strain>
        <strain evidence="5">LEO 99</strain>
    </source>
</reference>
<evidence type="ECO:0000313" key="4">
    <source>
        <dbReference type="EMBL" id="WNL14854.1"/>
    </source>
</evidence>
<dbReference type="EMBL" id="CP134845">
    <property type="protein sequence ID" value="WNL14854.1"/>
    <property type="molecule type" value="Genomic_DNA"/>
</dbReference>
<organism evidence="3">
    <name type="scientific">Arcobacter sp. AZ-2023</name>
    <dbReference type="NCBI Taxonomy" id="3074453"/>
    <lineage>
        <taxon>Bacteria</taxon>
        <taxon>Pseudomonadati</taxon>
        <taxon>Campylobacterota</taxon>
        <taxon>Epsilonproteobacteria</taxon>
        <taxon>Campylobacterales</taxon>
        <taxon>Arcobacteraceae</taxon>
        <taxon>Arcobacter</taxon>
    </lineage>
</organism>
<evidence type="ECO:0000313" key="5">
    <source>
        <dbReference type="EMBL" id="WNL19263.1"/>
    </source>
</evidence>
<evidence type="ECO:0000259" key="2">
    <source>
        <dbReference type="Pfam" id="PF07022"/>
    </source>
</evidence>
<evidence type="ECO:0000313" key="7">
    <source>
        <dbReference type="EMBL" id="WNL22440.1"/>
    </source>
</evidence>
<keyword evidence="1" id="KW-0175">Coiled coil</keyword>
<dbReference type="EMBL" id="CP134852">
    <property type="protein sequence ID" value="WNL26672.1"/>
    <property type="molecule type" value="Genomic_DNA"/>
</dbReference>
<dbReference type="GO" id="GO:0045892">
    <property type="term" value="P:negative regulation of DNA-templated transcription"/>
    <property type="evidence" value="ECO:0007669"/>
    <property type="project" value="InterPro"/>
</dbReference>
<sequence length="138" mass="16131">MNVSFVVKKIKTAYELETNSELAERLEITPSAIDAWNRYKKIPEKYLYKCVNETGVSMEWLLDDDKPTFHISGGSKNISQVNDGIINQGSGIEKEFELFDENDPVFISFKKAYECVKNEKNKLNELEDLLEDFYRKYR</sequence>
<evidence type="ECO:0000256" key="1">
    <source>
        <dbReference type="SAM" id="Coils"/>
    </source>
</evidence>
<dbReference type="InterPro" id="IPR010982">
    <property type="entry name" value="Lambda_DNA-bd_dom_sf"/>
</dbReference>
<dbReference type="EMBL" id="CP134849">
    <property type="protein sequence ID" value="WNL19263.1"/>
    <property type="molecule type" value="Genomic_DNA"/>
</dbReference>
<dbReference type="Gene3D" id="1.10.260.40">
    <property type="entry name" value="lambda repressor-like DNA-binding domains"/>
    <property type="match status" value="1"/>
</dbReference>
<evidence type="ECO:0000313" key="3">
    <source>
        <dbReference type="EMBL" id="WNL11414.1"/>
    </source>
</evidence>
<dbReference type="EMBL" id="CP134851">
    <property type="protein sequence ID" value="WNL22440.1"/>
    <property type="molecule type" value="Genomic_DNA"/>
</dbReference>
<name>A0AA96CMP3_9BACT</name>
<evidence type="ECO:0000313" key="6">
    <source>
        <dbReference type="EMBL" id="WNL21402.1"/>
    </source>
</evidence>
<dbReference type="EMBL" id="CP134844">
    <property type="protein sequence ID" value="WNL11414.1"/>
    <property type="molecule type" value="Genomic_DNA"/>
</dbReference>
<feature type="domain" description="Bacteriophage CI repressor N-terminal" evidence="2">
    <location>
        <begin position="6"/>
        <end position="65"/>
    </location>
</feature>
<dbReference type="SUPFAM" id="SSF47413">
    <property type="entry name" value="lambda repressor-like DNA-binding domains"/>
    <property type="match status" value="1"/>
</dbReference>
<accession>A0AA96CMP3</accession>
<dbReference type="EMBL" id="CP134850">
    <property type="protein sequence ID" value="WNL21402.1"/>
    <property type="molecule type" value="Genomic_DNA"/>
</dbReference>
<feature type="coiled-coil region" evidence="1">
    <location>
        <begin position="109"/>
        <end position="136"/>
    </location>
</feature>
<dbReference type="Pfam" id="PF07022">
    <property type="entry name" value="Phage_CI_repr"/>
    <property type="match status" value="1"/>
</dbReference>
<dbReference type="InterPro" id="IPR010744">
    <property type="entry name" value="Phage_CI_N"/>
</dbReference>
<evidence type="ECO:0000313" key="8">
    <source>
        <dbReference type="EMBL" id="WNL26672.1"/>
    </source>
</evidence>
<proteinExistence type="predicted"/>